<accession>A0A934IB43</accession>
<sequence>MTRRPVHVSRVVPLPADEAFALLADPRHHGRWIPLTSGTFPDHPPGPLPVGAEFTMVSTPGIVDRMRVTTLDTVPPRDGDGPPMLRTTLRKVGPLLLGVAGISAAPVTPTSSRVTWWEDVHLAGPVPAALTRAAAAPALLGMTTLALWRAAREIRRGVPSHHEHHPPTPREPPE</sequence>
<dbReference type="SUPFAM" id="SSF55961">
    <property type="entry name" value="Bet v1-like"/>
    <property type="match status" value="1"/>
</dbReference>
<dbReference type="CDD" id="cd07812">
    <property type="entry name" value="SRPBCC"/>
    <property type="match status" value="1"/>
</dbReference>
<dbReference type="InterPro" id="IPR023393">
    <property type="entry name" value="START-like_dom_sf"/>
</dbReference>
<name>A0A934IB43_9MICO</name>
<protein>
    <submittedName>
        <fullName evidence="1">SRPBCC family protein</fullName>
    </submittedName>
</protein>
<organism evidence="1 2">
    <name type="scientific">Sanguibacter suaedae</name>
    <dbReference type="NCBI Taxonomy" id="2795737"/>
    <lineage>
        <taxon>Bacteria</taxon>
        <taxon>Bacillati</taxon>
        <taxon>Actinomycetota</taxon>
        <taxon>Actinomycetes</taxon>
        <taxon>Micrococcales</taxon>
        <taxon>Sanguibacteraceae</taxon>
        <taxon>Sanguibacter</taxon>
    </lineage>
</organism>
<evidence type="ECO:0000313" key="2">
    <source>
        <dbReference type="Proteomes" id="UP000602087"/>
    </source>
</evidence>
<evidence type="ECO:0000313" key="1">
    <source>
        <dbReference type="EMBL" id="MBI9114636.1"/>
    </source>
</evidence>
<dbReference type="AlphaFoldDB" id="A0A934IB43"/>
<dbReference type="Proteomes" id="UP000602087">
    <property type="component" value="Unassembled WGS sequence"/>
</dbReference>
<dbReference type="InterPro" id="IPR019587">
    <property type="entry name" value="Polyketide_cyclase/dehydratase"/>
</dbReference>
<dbReference type="Gene3D" id="3.30.530.20">
    <property type="match status" value="1"/>
</dbReference>
<reference evidence="1" key="1">
    <citation type="submission" date="2020-12" db="EMBL/GenBank/DDBJ databases">
        <title>Sanguibacter suaedae sp. nov., isolated from Suaeda aralocaspica.</title>
        <authorList>
            <person name="Ma Q."/>
        </authorList>
    </citation>
    <scope>NUCLEOTIDE SEQUENCE</scope>
    <source>
        <strain evidence="1">YZGR15</strain>
    </source>
</reference>
<keyword evidence="2" id="KW-1185">Reference proteome</keyword>
<gene>
    <name evidence="1" type="ORF">JAV76_06365</name>
</gene>
<dbReference type="EMBL" id="JAEINH010000004">
    <property type="protein sequence ID" value="MBI9114636.1"/>
    <property type="molecule type" value="Genomic_DNA"/>
</dbReference>
<dbReference type="RefSeq" id="WP_198733196.1">
    <property type="nucleotide sequence ID" value="NZ_JAEINH010000004.1"/>
</dbReference>
<comment type="caution">
    <text evidence="1">The sequence shown here is derived from an EMBL/GenBank/DDBJ whole genome shotgun (WGS) entry which is preliminary data.</text>
</comment>
<proteinExistence type="predicted"/>
<dbReference type="Pfam" id="PF10604">
    <property type="entry name" value="Polyketide_cyc2"/>
    <property type="match status" value="1"/>
</dbReference>